<feature type="coiled-coil region" evidence="1">
    <location>
        <begin position="205"/>
        <end position="239"/>
    </location>
</feature>
<feature type="coiled-coil region" evidence="1">
    <location>
        <begin position="130"/>
        <end position="157"/>
    </location>
</feature>
<keyword evidence="3" id="KW-1133">Transmembrane helix</keyword>
<evidence type="ECO:0000313" key="5">
    <source>
        <dbReference type="Proteomes" id="UP001153620"/>
    </source>
</evidence>
<dbReference type="EMBL" id="OU895878">
    <property type="protein sequence ID" value="CAH1722542.1"/>
    <property type="molecule type" value="Genomic_DNA"/>
</dbReference>
<protein>
    <recommendedName>
        <fullName evidence="6">Golgi integral membrane protein 4</fullName>
    </recommendedName>
</protein>
<accession>A0A9P0NEE8</accession>
<dbReference type="AlphaFoldDB" id="A0A9P0NEE8"/>
<feature type="compositionally biased region" description="Basic and acidic residues" evidence="2">
    <location>
        <begin position="404"/>
        <end position="416"/>
    </location>
</feature>
<gene>
    <name evidence="4" type="ORF">CHIRRI_LOCUS8464</name>
</gene>
<dbReference type="Proteomes" id="UP001153620">
    <property type="component" value="Chromosome 2"/>
</dbReference>
<feature type="transmembrane region" description="Helical" evidence="3">
    <location>
        <begin position="12"/>
        <end position="33"/>
    </location>
</feature>
<feature type="compositionally biased region" description="Acidic residues" evidence="2">
    <location>
        <begin position="462"/>
        <end position="474"/>
    </location>
</feature>
<organism evidence="4 5">
    <name type="scientific">Chironomus riparius</name>
    <dbReference type="NCBI Taxonomy" id="315576"/>
    <lineage>
        <taxon>Eukaryota</taxon>
        <taxon>Metazoa</taxon>
        <taxon>Ecdysozoa</taxon>
        <taxon>Arthropoda</taxon>
        <taxon>Hexapoda</taxon>
        <taxon>Insecta</taxon>
        <taxon>Pterygota</taxon>
        <taxon>Neoptera</taxon>
        <taxon>Endopterygota</taxon>
        <taxon>Diptera</taxon>
        <taxon>Nematocera</taxon>
        <taxon>Chironomoidea</taxon>
        <taxon>Chironomidae</taxon>
        <taxon>Chironominae</taxon>
        <taxon>Chironomus</taxon>
    </lineage>
</organism>
<reference evidence="4" key="2">
    <citation type="submission" date="2022-10" db="EMBL/GenBank/DDBJ databases">
        <authorList>
            <consortium name="ENA_rothamsted_submissions"/>
            <consortium name="culmorum"/>
            <person name="King R."/>
        </authorList>
    </citation>
    <scope>NUCLEOTIDE SEQUENCE</scope>
</reference>
<evidence type="ECO:0008006" key="6">
    <source>
        <dbReference type="Google" id="ProtNLM"/>
    </source>
</evidence>
<reference evidence="4" key="1">
    <citation type="submission" date="2022-01" db="EMBL/GenBank/DDBJ databases">
        <authorList>
            <person name="King R."/>
        </authorList>
    </citation>
    <scope>NUCLEOTIDE SEQUENCE</scope>
</reference>
<keyword evidence="3" id="KW-0812">Transmembrane</keyword>
<evidence type="ECO:0000256" key="3">
    <source>
        <dbReference type="SAM" id="Phobius"/>
    </source>
</evidence>
<evidence type="ECO:0000313" key="4">
    <source>
        <dbReference type="EMBL" id="CAH1722542.1"/>
    </source>
</evidence>
<name>A0A9P0NEE8_9DIPT</name>
<evidence type="ECO:0000256" key="1">
    <source>
        <dbReference type="SAM" id="Coils"/>
    </source>
</evidence>
<feature type="coiled-coil region" evidence="1">
    <location>
        <begin position="30"/>
        <end position="96"/>
    </location>
</feature>
<sequence>MIQTRISLLRNKFFFLLGIIILLSIFFIALTNFQTHENDLIQKIEKLELQNEAVNKQVEVEKEQQHQRILAERQLYEKTKKELNQKLREQKEISDKEIHQSQLRFNSLQQQYKILVTKHDDLDQHCTQVQKDLSTENDELKRKLDHIQAQNSKIQTSKDNDITVWKMKYENEKSEKEKLQGLLNSNNGNNANSVASENADEHQELIKLKYKNYQLEQEIKDLKKKLHINNENNEEHRQVPAPEINNKAIDKSFQEQIPIIPEQIVDSKNVLQQPALLNGKSTTTTTPTSIINNNSNKKLVIPNKLTSSTAASTTKSSRKLPKFVLPIPDIKNDDSEVAKEPVKEDKKQILDETLNKPQNEDINDIENGANEINDNDFNIEEKNQRNFDNMDPDKNMVNNAAEEFDVHKPAEKKSLGNEEMDLEIINRPPNNGNVKDKLKDEIANDHGKEEAYAEEDLHLEQQDEDLGDIGEYDDPNALKNQGVAERN</sequence>
<evidence type="ECO:0000256" key="2">
    <source>
        <dbReference type="SAM" id="MobiDB-lite"/>
    </source>
</evidence>
<keyword evidence="5" id="KW-1185">Reference proteome</keyword>
<keyword evidence="3" id="KW-0472">Membrane</keyword>
<feature type="compositionally biased region" description="Basic and acidic residues" evidence="2">
    <location>
        <begin position="434"/>
        <end position="461"/>
    </location>
</feature>
<keyword evidence="1" id="KW-0175">Coiled coil</keyword>
<feature type="region of interest" description="Disordered" evidence="2">
    <location>
        <begin position="402"/>
        <end position="487"/>
    </location>
</feature>
<proteinExistence type="predicted"/>